<dbReference type="WBParaSite" id="nRc.2.0.1.t39005-RA">
    <property type="protein sequence ID" value="nRc.2.0.1.t39005-RA"/>
    <property type="gene ID" value="nRc.2.0.1.g39005"/>
</dbReference>
<name>A0A915KJK7_ROMCU</name>
<accession>A0A915KJK7</accession>
<evidence type="ECO:0000313" key="1">
    <source>
        <dbReference type="Proteomes" id="UP000887565"/>
    </source>
</evidence>
<protein>
    <submittedName>
        <fullName evidence="2">Uncharacterized protein</fullName>
    </submittedName>
</protein>
<proteinExistence type="predicted"/>
<keyword evidence="1" id="KW-1185">Reference proteome</keyword>
<evidence type="ECO:0000313" key="2">
    <source>
        <dbReference type="WBParaSite" id="nRc.2.0.1.t39005-RA"/>
    </source>
</evidence>
<sequence>MVFLWYNVENACHILLSTKKYSLMKKDMFNYRTTNMTTMLILEHVINQTSPKAWAHLAMVCGHSPIGL</sequence>
<organism evidence="1 2">
    <name type="scientific">Romanomermis culicivorax</name>
    <name type="common">Nematode worm</name>
    <dbReference type="NCBI Taxonomy" id="13658"/>
    <lineage>
        <taxon>Eukaryota</taxon>
        <taxon>Metazoa</taxon>
        <taxon>Ecdysozoa</taxon>
        <taxon>Nematoda</taxon>
        <taxon>Enoplea</taxon>
        <taxon>Dorylaimia</taxon>
        <taxon>Mermithida</taxon>
        <taxon>Mermithoidea</taxon>
        <taxon>Mermithidae</taxon>
        <taxon>Romanomermis</taxon>
    </lineage>
</organism>
<reference evidence="2" key="1">
    <citation type="submission" date="2022-11" db="UniProtKB">
        <authorList>
            <consortium name="WormBaseParasite"/>
        </authorList>
    </citation>
    <scope>IDENTIFICATION</scope>
</reference>
<dbReference type="AlphaFoldDB" id="A0A915KJK7"/>
<dbReference type="Proteomes" id="UP000887565">
    <property type="component" value="Unplaced"/>
</dbReference>